<dbReference type="EMBL" id="CP148753">
    <property type="protein sequence ID" value="WXR76566.1"/>
    <property type="molecule type" value="Genomic_DNA"/>
</dbReference>
<evidence type="ECO:0000313" key="3">
    <source>
        <dbReference type="EMBL" id="WXR76566.1"/>
    </source>
</evidence>
<gene>
    <name evidence="3" type="ORF">WHX56_14045</name>
</gene>
<feature type="domain" description="HTH cro/C1-type" evidence="2">
    <location>
        <begin position="22"/>
        <end position="65"/>
    </location>
</feature>
<name>A0ABZ2S773_9BURK</name>
<dbReference type="CDD" id="cd00093">
    <property type="entry name" value="HTH_XRE"/>
    <property type="match status" value="1"/>
</dbReference>
<dbReference type="RefSeq" id="WP_338881530.1">
    <property type="nucleotide sequence ID" value="NZ_CP148753.1"/>
</dbReference>
<organism evidence="3 4">
    <name type="scientific">Achromobacter veterisilvae</name>
    <dbReference type="NCBI Taxonomy" id="2069367"/>
    <lineage>
        <taxon>Bacteria</taxon>
        <taxon>Pseudomonadati</taxon>
        <taxon>Pseudomonadota</taxon>
        <taxon>Betaproteobacteria</taxon>
        <taxon>Burkholderiales</taxon>
        <taxon>Alcaligenaceae</taxon>
        <taxon>Achromobacter</taxon>
    </lineage>
</organism>
<dbReference type="Proteomes" id="UP001456224">
    <property type="component" value="Chromosome"/>
</dbReference>
<feature type="compositionally biased region" description="Basic and acidic residues" evidence="1">
    <location>
        <begin position="66"/>
        <end position="77"/>
    </location>
</feature>
<keyword evidence="4" id="KW-1185">Reference proteome</keyword>
<dbReference type="InterPro" id="IPR010982">
    <property type="entry name" value="Lambda_DNA-bd_dom_sf"/>
</dbReference>
<feature type="region of interest" description="Disordered" evidence="1">
    <location>
        <begin position="66"/>
        <end position="130"/>
    </location>
</feature>
<sequence>MRILADNLNRLIGPGLKFGSNEAAAKASGVGRSTIDRARRAEVALKVDNLAELARACDMEPWELLHPDPESVRRQDPNRAPNDWPLPGISSDDFQLIPPDERDEVVSLARSKVQRHKVTATKSGPPKKAA</sequence>
<evidence type="ECO:0000313" key="4">
    <source>
        <dbReference type="Proteomes" id="UP001456224"/>
    </source>
</evidence>
<dbReference type="PROSITE" id="PS50943">
    <property type="entry name" value="HTH_CROC1"/>
    <property type="match status" value="1"/>
</dbReference>
<protein>
    <submittedName>
        <fullName evidence="3">Helix-turn-helix transcriptional regulator</fullName>
    </submittedName>
</protein>
<accession>A0ABZ2S773</accession>
<evidence type="ECO:0000259" key="2">
    <source>
        <dbReference type="PROSITE" id="PS50943"/>
    </source>
</evidence>
<dbReference type="InterPro" id="IPR001387">
    <property type="entry name" value="Cro/C1-type_HTH"/>
</dbReference>
<proteinExistence type="predicted"/>
<dbReference type="SUPFAM" id="SSF47413">
    <property type="entry name" value="lambda repressor-like DNA-binding domains"/>
    <property type="match status" value="1"/>
</dbReference>
<evidence type="ECO:0000256" key="1">
    <source>
        <dbReference type="SAM" id="MobiDB-lite"/>
    </source>
</evidence>
<dbReference type="Gene3D" id="1.10.260.40">
    <property type="entry name" value="lambda repressor-like DNA-binding domains"/>
    <property type="match status" value="1"/>
</dbReference>
<reference evidence="3 4" key="1">
    <citation type="submission" date="2024-03" db="EMBL/GenBank/DDBJ databases">
        <title>Reference genomes for the five species model microbial community.</title>
        <authorList>
            <person name="Padfield D."/>
        </authorList>
    </citation>
    <scope>NUCLEOTIDE SEQUENCE [LARGE SCALE GENOMIC DNA]</scope>
    <source>
        <strain evidence="3 4">AB1</strain>
    </source>
</reference>